<keyword evidence="3" id="KW-0805">Transcription regulation</keyword>
<dbReference type="InterPro" id="IPR000792">
    <property type="entry name" value="Tscrpt_reg_LuxR_C"/>
</dbReference>
<dbReference type="PROSITE" id="PS00622">
    <property type="entry name" value="HTH_LUXR_1"/>
    <property type="match status" value="1"/>
</dbReference>
<evidence type="ECO:0000259" key="7">
    <source>
        <dbReference type="PROSITE" id="PS50043"/>
    </source>
</evidence>
<evidence type="ECO:0000256" key="2">
    <source>
        <dbReference type="ARBA" id="ARBA00023012"/>
    </source>
</evidence>
<dbReference type="GO" id="GO:0003677">
    <property type="term" value="F:DNA binding"/>
    <property type="evidence" value="ECO:0007669"/>
    <property type="project" value="UniProtKB-KW"/>
</dbReference>
<dbReference type="FunFam" id="3.40.50.2300:FF:000018">
    <property type="entry name" value="DNA-binding transcriptional regulator NtrC"/>
    <property type="match status" value="1"/>
</dbReference>
<dbReference type="Gene3D" id="3.40.50.2300">
    <property type="match status" value="1"/>
</dbReference>
<dbReference type="InterPro" id="IPR001789">
    <property type="entry name" value="Sig_transdc_resp-reg_receiver"/>
</dbReference>
<dbReference type="PROSITE" id="PS50110">
    <property type="entry name" value="RESPONSE_REGULATORY"/>
    <property type="match status" value="1"/>
</dbReference>
<proteinExistence type="predicted"/>
<evidence type="ECO:0000259" key="8">
    <source>
        <dbReference type="PROSITE" id="PS50110"/>
    </source>
</evidence>
<evidence type="ECO:0000313" key="9">
    <source>
        <dbReference type="EMBL" id="TCN21228.1"/>
    </source>
</evidence>
<keyword evidence="4" id="KW-0238">DNA-binding</keyword>
<dbReference type="InterPro" id="IPR036388">
    <property type="entry name" value="WH-like_DNA-bd_sf"/>
</dbReference>
<reference evidence="9 10" key="1">
    <citation type="submission" date="2019-03" db="EMBL/GenBank/DDBJ databases">
        <title>Genomic Encyclopedia of Type Strains, Phase IV (KMG-V): Genome sequencing to study the core and pangenomes of soil and plant-associated prokaryotes.</title>
        <authorList>
            <person name="Whitman W."/>
        </authorList>
    </citation>
    <scope>NUCLEOTIDE SEQUENCE [LARGE SCALE GENOMIC DNA]</scope>
    <source>
        <strain evidence="9 10">23C40</strain>
    </source>
</reference>
<evidence type="ECO:0000256" key="1">
    <source>
        <dbReference type="ARBA" id="ARBA00022553"/>
    </source>
</evidence>
<dbReference type="SUPFAM" id="SSF52172">
    <property type="entry name" value="CheY-like"/>
    <property type="match status" value="1"/>
</dbReference>
<dbReference type="CDD" id="cd17537">
    <property type="entry name" value="REC_FixJ"/>
    <property type="match status" value="1"/>
</dbReference>
<dbReference type="Proteomes" id="UP000295043">
    <property type="component" value="Unassembled WGS sequence"/>
</dbReference>
<dbReference type="SMART" id="SM00448">
    <property type="entry name" value="REC"/>
    <property type="match status" value="1"/>
</dbReference>
<evidence type="ECO:0000256" key="6">
    <source>
        <dbReference type="PROSITE-ProRule" id="PRU00169"/>
    </source>
</evidence>
<keyword evidence="1 6" id="KW-0597">Phosphoprotein</keyword>
<dbReference type="Pfam" id="PF00196">
    <property type="entry name" value="GerE"/>
    <property type="match status" value="1"/>
</dbReference>
<dbReference type="GO" id="GO:0000160">
    <property type="term" value="P:phosphorelay signal transduction system"/>
    <property type="evidence" value="ECO:0007669"/>
    <property type="project" value="UniProtKB-KW"/>
</dbReference>
<dbReference type="Gene3D" id="1.10.10.10">
    <property type="entry name" value="Winged helix-like DNA-binding domain superfamily/Winged helix DNA-binding domain"/>
    <property type="match status" value="1"/>
</dbReference>
<evidence type="ECO:0000256" key="5">
    <source>
        <dbReference type="ARBA" id="ARBA00023163"/>
    </source>
</evidence>
<dbReference type="EMBL" id="SLVU01000026">
    <property type="protein sequence ID" value="TCN21228.1"/>
    <property type="molecule type" value="Genomic_DNA"/>
</dbReference>
<dbReference type="PANTHER" id="PTHR44688:SF16">
    <property type="entry name" value="DNA-BINDING TRANSCRIPTIONAL ACTIVATOR DEVR_DOSR"/>
    <property type="match status" value="1"/>
</dbReference>
<accession>A0A4R2B3P8</accession>
<feature type="domain" description="Response regulatory" evidence="8">
    <location>
        <begin position="24"/>
        <end position="138"/>
    </location>
</feature>
<gene>
    <name evidence="9" type="ORF">EV184_1264</name>
</gene>
<dbReference type="PANTHER" id="PTHR44688">
    <property type="entry name" value="DNA-BINDING TRANSCRIPTIONAL ACTIVATOR DEVR_DOSR"/>
    <property type="match status" value="1"/>
</dbReference>
<feature type="domain" description="HTH luxR-type" evidence="7">
    <location>
        <begin position="154"/>
        <end position="219"/>
    </location>
</feature>
<keyword evidence="5" id="KW-0804">Transcription</keyword>
<keyword evidence="2" id="KW-0902">Two-component regulatory system</keyword>
<feature type="modified residue" description="4-aspartylphosphate" evidence="6">
    <location>
        <position position="73"/>
    </location>
</feature>
<dbReference type="Pfam" id="PF00072">
    <property type="entry name" value="Response_reg"/>
    <property type="match status" value="1"/>
</dbReference>
<organism evidence="9 10">
    <name type="scientific">Sinorhizobium americanum</name>
    <dbReference type="NCBI Taxonomy" id="194963"/>
    <lineage>
        <taxon>Bacteria</taxon>
        <taxon>Pseudomonadati</taxon>
        <taxon>Pseudomonadota</taxon>
        <taxon>Alphaproteobacteria</taxon>
        <taxon>Hyphomicrobiales</taxon>
        <taxon>Rhizobiaceae</taxon>
        <taxon>Sinorhizobium/Ensifer group</taxon>
        <taxon>Sinorhizobium</taxon>
    </lineage>
</organism>
<dbReference type="InterPro" id="IPR011006">
    <property type="entry name" value="CheY-like_superfamily"/>
</dbReference>
<dbReference type="SMART" id="SM00421">
    <property type="entry name" value="HTH_LUXR"/>
    <property type="match status" value="1"/>
</dbReference>
<dbReference type="PROSITE" id="PS50043">
    <property type="entry name" value="HTH_LUXR_2"/>
    <property type="match status" value="1"/>
</dbReference>
<sequence length="228" mass="25219">MVWFQRFLENMALLMSHSPDDRAIVYIVDDDEALRRGLDRLFRSVSLETRSYGTAREFIDAQRPDLPGCIVLDVRLPGINGLEFQAQLGELGINLPVVLITGHGDIPMTVRAMKAGAVDFLPKPFRDQDMLDAVSTAINRDRSRRAAEDLAAGLKGRFATLSTREREVMMLATSGRMNKQIAGDLGLSEVTVKIHRGAAMRKMGARTLADLVRMADALNLALEHDANT</sequence>
<dbReference type="PRINTS" id="PR00038">
    <property type="entry name" value="HTHLUXR"/>
</dbReference>
<comment type="caution">
    <text evidence="9">The sequence shown here is derived from an EMBL/GenBank/DDBJ whole genome shotgun (WGS) entry which is preliminary data.</text>
</comment>
<name>A0A4R2B3P8_9HYPH</name>
<evidence type="ECO:0000256" key="4">
    <source>
        <dbReference type="ARBA" id="ARBA00023125"/>
    </source>
</evidence>
<evidence type="ECO:0000313" key="10">
    <source>
        <dbReference type="Proteomes" id="UP000295043"/>
    </source>
</evidence>
<protein>
    <submittedName>
        <fullName evidence="9">LuxR family two component transcriptional regulator</fullName>
    </submittedName>
</protein>
<dbReference type="CDD" id="cd06170">
    <property type="entry name" value="LuxR_C_like"/>
    <property type="match status" value="1"/>
</dbReference>
<evidence type="ECO:0000256" key="3">
    <source>
        <dbReference type="ARBA" id="ARBA00023015"/>
    </source>
</evidence>
<dbReference type="AlphaFoldDB" id="A0A4R2B3P8"/>
<dbReference type="GO" id="GO:0006355">
    <property type="term" value="P:regulation of DNA-templated transcription"/>
    <property type="evidence" value="ECO:0007669"/>
    <property type="project" value="InterPro"/>
</dbReference>